<dbReference type="GO" id="GO:0008081">
    <property type="term" value="F:phosphoric diester hydrolase activity"/>
    <property type="evidence" value="ECO:0007669"/>
    <property type="project" value="TreeGrafter"/>
</dbReference>
<feature type="compositionally biased region" description="Basic residues" evidence="12">
    <location>
        <begin position="91"/>
        <end position="102"/>
    </location>
</feature>
<dbReference type="PANTHER" id="PTHR21445:SF0">
    <property type="entry name" value="APURINIC-APYRIMIDINIC ENDONUCLEASE"/>
    <property type="match status" value="1"/>
</dbReference>
<dbReference type="NCBIfam" id="TIGR00587">
    <property type="entry name" value="nfo"/>
    <property type="match status" value="1"/>
</dbReference>
<feature type="compositionally biased region" description="Basic and acidic residues" evidence="12">
    <location>
        <begin position="71"/>
        <end position="90"/>
    </location>
</feature>
<dbReference type="SUPFAM" id="SSF51658">
    <property type="entry name" value="Xylose isomerase-like"/>
    <property type="match status" value="1"/>
</dbReference>
<dbReference type="InterPro" id="IPR018246">
    <property type="entry name" value="AP_endonuc_F2_Zn_BS"/>
</dbReference>
<evidence type="ECO:0000256" key="5">
    <source>
        <dbReference type="ARBA" id="ARBA00022723"/>
    </source>
</evidence>
<comment type="subcellular location">
    <subcellularLocation>
        <location evidence="3">Mitochondrion</location>
    </subcellularLocation>
</comment>
<evidence type="ECO:0000313" key="15">
    <source>
        <dbReference type="Proteomes" id="UP000030744"/>
    </source>
</evidence>
<dbReference type="PROSITE" id="PS51432">
    <property type="entry name" value="AP_NUCLEASE_F2_4"/>
    <property type="match status" value="1"/>
</dbReference>
<gene>
    <name evidence="14" type="ORF">EMH_0006610</name>
</gene>
<keyword evidence="14" id="KW-0540">Nuclease</keyword>
<accession>U6K2E4</accession>
<comment type="similarity">
    <text evidence="4">Belongs to the AP endonuclease 2 family.</text>
</comment>
<dbReference type="Pfam" id="PF01261">
    <property type="entry name" value="AP_endonuc_2"/>
    <property type="match status" value="1"/>
</dbReference>
<evidence type="ECO:0000313" key="14">
    <source>
        <dbReference type="EMBL" id="CDJ30497.1"/>
    </source>
</evidence>
<keyword evidence="9" id="KW-0234">DNA repair</keyword>
<dbReference type="SMART" id="SM00518">
    <property type="entry name" value="AP2Ec"/>
    <property type="match status" value="1"/>
</dbReference>
<sequence length="426" mass="46626">MTAKGIKGLNRESKVGAEDDGASPGAAGTKRRLDGSNVAGATVKPEEETQMPRLSAEPQNNRVAATLGSPEAREEKEEKDVSGPDKDSHISKKRRAAPKARAKASAGRKNASATASLSSTLEPDEEFNALRALAAKSRKFVGAHISAAGGVQNALISCFNVKGQAFALFLKCQRKWVSPPLAESSINGFKERCDQLELDKATQVLPHGSYLINVANPDKTKQENAYNALLDDLQRCETLGIKLYNIHPGSTVGDCSKEEGIRNIAAAVNRAHKDTNFVVVVLENMAGQKNVVGSKFEDLRDIIDLVENKDRVGVCLDTCHLFAAGYDIRTAEKFEKVMEEFDGTVGYKFLKAMHLNDSKSELSSGLDRHELLGKGHLGLEPFKYIMRHPTRFKDMPLILETPDPTEGSIWKKEIKQMYSFLDGKEL</sequence>
<dbReference type="GO" id="GO:0005634">
    <property type="term" value="C:nucleus"/>
    <property type="evidence" value="ECO:0007669"/>
    <property type="project" value="TreeGrafter"/>
</dbReference>
<evidence type="ECO:0000256" key="4">
    <source>
        <dbReference type="ARBA" id="ARBA00005340"/>
    </source>
</evidence>
<dbReference type="VEuPathDB" id="ToxoDB:EMH_0006610"/>
<keyword evidence="6" id="KW-0227">DNA damage</keyword>
<dbReference type="FunFam" id="3.20.20.150:FF:000001">
    <property type="entry name" value="Probable endonuclease 4"/>
    <property type="match status" value="1"/>
</dbReference>
<dbReference type="GeneID" id="25375665"/>
<dbReference type="EMBL" id="HG682554">
    <property type="protein sequence ID" value="CDJ30497.1"/>
    <property type="molecule type" value="Genomic_DNA"/>
</dbReference>
<dbReference type="PANTHER" id="PTHR21445">
    <property type="entry name" value="ENDONUCLEASE IV ENDODEOXYRIBONUCLEASE IV"/>
    <property type="match status" value="1"/>
</dbReference>
<evidence type="ECO:0000256" key="3">
    <source>
        <dbReference type="ARBA" id="ARBA00004173"/>
    </source>
</evidence>
<dbReference type="InterPro" id="IPR036237">
    <property type="entry name" value="Xyl_isomerase-like_sf"/>
</dbReference>
<dbReference type="InterPro" id="IPR013022">
    <property type="entry name" value="Xyl_isomerase-like_TIM-brl"/>
</dbReference>
<dbReference type="PROSITE" id="PS00729">
    <property type="entry name" value="AP_NUCLEASE_F2_1"/>
    <property type="match status" value="1"/>
</dbReference>
<dbReference type="AlphaFoldDB" id="U6K2E4"/>
<dbReference type="GO" id="GO:0003677">
    <property type="term" value="F:DNA binding"/>
    <property type="evidence" value="ECO:0007669"/>
    <property type="project" value="InterPro"/>
</dbReference>
<keyword evidence="7" id="KW-0378">Hydrolase</keyword>
<dbReference type="InterPro" id="IPR001719">
    <property type="entry name" value="AP_endonuc_2"/>
</dbReference>
<dbReference type="OrthoDB" id="7663182at2759"/>
<dbReference type="RefSeq" id="XP_013353062.1">
    <property type="nucleotide sequence ID" value="XM_013497608.1"/>
</dbReference>
<dbReference type="CDD" id="cd00019">
    <property type="entry name" value="AP2Ec"/>
    <property type="match status" value="1"/>
</dbReference>
<dbReference type="HAMAP" id="MF_00152">
    <property type="entry name" value="Nfo"/>
    <property type="match status" value="1"/>
</dbReference>
<protein>
    <submittedName>
        <fullName evidence="14">Endonuclease V, putative</fullName>
    </submittedName>
</protein>
<evidence type="ECO:0000256" key="2">
    <source>
        <dbReference type="ARBA" id="ARBA00001947"/>
    </source>
</evidence>
<comment type="function">
    <text evidence="11">Plays a role in mitochondrial DNA base excision repair (BER) pathway induced by oxidative stress. Has apurinic/apyrimidinic (AP) endonuclease activity towards double-stranded DNA (dsDNA) with a preference for C as opposite base. Has 3'-phosphatase activity; removes 3'-phosphate from blunt-end, recessed, and gapped DNA templates and thus, removes 3'-blocks for DNA polymerase activity during BER. Lacks 3'-5' exonuclease activity and does not cleave damaged bases by nucleotide incision repair (NIR).</text>
</comment>
<reference evidence="14" key="1">
    <citation type="submission" date="2013-10" db="EMBL/GenBank/DDBJ databases">
        <title>Genomic analysis of the causative agents of coccidiosis in chickens.</title>
        <authorList>
            <person name="Reid A.J."/>
            <person name="Blake D."/>
            <person name="Billington K."/>
            <person name="Browne H."/>
            <person name="Dunn M."/>
            <person name="Hung S."/>
            <person name="Kawahara F."/>
            <person name="Miranda-Saavedra D."/>
            <person name="Mourier T."/>
            <person name="Nagra H."/>
            <person name="Otto T.D."/>
            <person name="Rawlings N."/>
            <person name="Sanchez A."/>
            <person name="Sanders M."/>
            <person name="Subramaniam C."/>
            <person name="Tay Y."/>
            <person name="Dear P."/>
            <person name="Doerig C."/>
            <person name="Gruber A."/>
            <person name="Parkinson J."/>
            <person name="Shirley M."/>
            <person name="Wan K.L."/>
            <person name="Berriman M."/>
            <person name="Tomley F."/>
            <person name="Pain A."/>
        </authorList>
    </citation>
    <scope>NUCLEOTIDE SEQUENCE [LARGE SCALE GENOMIC DNA]</scope>
    <source>
        <strain evidence="14">Houghton</strain>
    </source>
</reference>
<evidence type="ECO:0000256" key="8">
    <source>
        <dbReference type="ARBA" id="ARBA00022833"/>
    </source>
</evidence>
<keyword evidence="5" id="KW-0479">Metal-binding</keyword>
<evidence type="ECO:0000256" key="6">
    <source>
        <dbReference type="ARBA" id="ARBA00022763"/>
    </source>
</evidence>
<proteinExistence type="inferred from homology"/>
<keyword evidence="8" id="KW-0862">Zinc</keyword>
<dbReference type="Proteomes" id="UP000030744">
    <property type="component" value="Unassembled WGS sequence"/>
</dbReference>
<evidence type="ECO:0000256" key="11">
    <source>
        <dbReference type="ARBA" id="ARBA00054483"/>
    </source>
</evidence>
<evidence type="ECO:0000256" key="12">
    <source>
        <dbReference type="SAM" id="MobiDB-lite"/>
    </source>
</evidence>
<comment type="cofactor">
    <cofactor evidence="1">
        <name>Mn(2+)</name>
        <dbReference type="ChEBI" id="CHEBI:29035"/>
    </cofactor>
</comment>
<evidence type="ECO:0000256" key="10">
    <source>
        <dbReference type="ARBA" id="ARBA00023211"/>
    </source>
</evidence>
<dbReference type="GO" id="GO:0005739">
    <property type="term" value="C:mitochondrion"/>
    <property type="evidence" value="ECO:0007669"/>
    <property type="project" value="UniProtKB-SubCell"/>
</dbReference>
<evidence type="ECO:0000259" key="13">
    <source>
        <dbReference type="Pfam" id="PF01261"/>
    </source>
</evidence>
<evidence type="ECO:0000256" key="7">
    <source>
        <dbReference type="ARBA" id="ARBA00022801"/>
    </source>
</evidence>
<dbReference type="GO" id="GO:0008270">
    <property type="term" value="F:zinc ion binding"/>
    <property type="evidence" value="ECO:0007669"/>
    <property type="project" value="InterPro"/>
</dbReference>
<evidence type="ECO:0000256" key="9">
    <source>
        <dbReference type="ARBA" id="ARBA00023204"/>
    </source>
</evidence>
<keyword evidence="15" id="KW-1185">Reference proteome</keyword>
<comment type="cofactor">
    <cofactor evidence="2">
        <name>Zn(2+)</name>
        <dbReference type="ChEBI" id="CHEBI:29105"/>
    </cofactor>
</comment>
<dbReference type="GO" id="GO:0006284">
    <property type="term" value="P:base-excision repair"/>
    <property type="evidence" value="ECO:0007669"/>
    <property type="project" value="TreeGrafter"/>
</dbReference>
<feature type="region of interest" description="Disordered" evidence="12">
    <location>
        <begin position="1"/>
        <end position="121"/>
    </location>
</feature>
<reference evidence="14" key="2">
    <citation type="submission" date="2013-10" db="EMBL/GenBank/DDBJ databases">
        <authorList>
            <person name="Aslett M."/>
        </authorList>
    </citation>
    <scope>NUCLEOTIDE SEQUENCE [LARGE SCALE GENOMIC DNA]</scope>
    <source>
        <strain evidence="14">Houghton</strain>
    </source>
</reference>
<dbReference type="PROSITE" id="PS00730">
    <property type="entry name" value="AP_NUCLEASE_F2_2"/>
    <property type="match status" value="1"/>
</dbReference>
<organism evidence="14 15">
    <name type="scientific">Eimeria mitis</name>
    <dbReference type="NCBI Taxonomy" id="44415"/>
    <lineage>
        <taxon>Eukaryota</taxon>
        <taxon>Sar</taxon>
        <taxon>Alveolata</taxon>
        <taxon>Apicomplexa</taxon>
        <taxon>Conoidasida</taxon>
        <taxon>Coccidia</taxon>
        <taxon>Eucoccidiorida</taxon>
        <taxon>Eimeriorina</taxon>
        <taxon>Eimeriidae</taxon>
        <taxon>Eimeria</taxon>
    </lineage>
</organism>
<dbReference type="Gene3D" id="3.20.20.150">
    <property type="entry name" value="Divalent-metal-dependent TIM barrel enzymes"/>
    <property type="match status" value="1"/>
</dbReference>
<keyword evidence="14" id="KW-0255">Endonuclease</keyword>
<feature type="domain" description="Xylose isomerase-like TIM barrel" evidence="13">
    <location>
        <begin position="165"/>
        <end position="417"/>
    </location>
</feature>
<evidence type="ECO:0000256" key="1">
    <source>
        <dbReference type="ARBA" id="ARBA00001936"/>
    </source>
</evidence>
<keyword evidence="10" id="KW-0464">Manganese</keyword>
<dbReference type="NCBIfam" id="NF002199">
    <property type="entry name" value="PRK01060.1-4"/>
    <property type="match status" value="1"/>
</dbReference>
<name>U6K2E4_9EIME</name>
<dbReference type="GO" id="GO:0003906">
    <property type="term" value="F:DNA-(apurinic or apyrimidinic site) endonuclease activity"/>
    <property type="evidence" value="ECO:0007669"/>
    <property type="project" value="TreeGrafter"/>
</dbReference>
<feature type="compositionally biased region" description="Low complexity" evidence="12">
    <location>
        <begin position="103"/>
        <end position="121"/>
    </location>
</feature>